<evidence type="ECO:0000256" key="5">
    <source>
        <dbReference type="SAM" id="MobiDB-lite"/>
    </source>
</evidence>
<organism evidence="7 9">
    <name type="scientific">Pogonomyrmex barbatus</name>
    <name type="common">red harvester ant</name>
    <dbReference type="NCBI Taxonomy" id="144034"/>
    <lineage>
        <taxon>Eukaryota</taxon>
        <taxon>Metazoa</taxon>
        <taxon>Ecdysozoa</taxon>
        <taxon>Arthropoda</taxon>
        <taxon>Hexapoda</taxon>
        <taxon>Insecta</taxon>
        <taxon>Pterygota</taxon>
        <taxon>Neoptera</taxon>
        <taxon>Endopterygota</taxon>
        <taxon>Hymenoptera</taxon>
        <taxon>Apocrita</taxon>
        <taxon>Aculeata</taxon>
        <taxon>Formicoidea</taxon>
        <taxon>Formicidae</taxon>
        <taxon>Myrmicinae</taxon>
        <taxon>Pogonomyrmex</taxon>
    </lineage>
</organism>
<evidence type="ECO:0000313" key="9">
    <source>
        <dbReference type="RefSeq" id="XP_011646602.1"/>
    </source>
</evidence>
<dbReference type="InterPro" id="IPR002731">
    <property type="entry name" value="ATPase_BadF"/>
</dbReference>
<reference evidence="8 9" key="1">
    <citation type="submission" date="2025-04" db="UniProtKB">
        <authorList>
            <consortium name="RefSeq"/>
        </authorList>
    </citation>
    <scope>IDENTIFICATION</scope>
</reference>
<dbReference type="GO" id="GO:0045127">
    <property type="term" value="F:N-acetylglucosamine kinase activity"/>
    <property type="evidence" value="ECO:0007669"/>
    <property type="project" value="UniProtKB-EC"/>
</dbReference>
<evidence type="ECO:0000256" key="3">
    <source>
        <dbReference type="ARBA" id="ARBA00014974"/>
    </source>
</evidence>
<keyword evidence="8 9" id="KW-0418">Kinase</keyword>
<name>A0A6I9WVG7_9HYME</name>
<dbReference type="CDD" id="cd24078">
    <property type="entry name" value="ASKHA_NBD_NAGK_meta"/>
    <property type="match status" value="1"/>
</dbReference>
<dbReference type="OrthoDB" id="311172at2759"/>
<feature type="domain" description="ATPase BadF/BadG/BcrA/BcrD type" evidence="6">
    <location>
        <begin position="77"/>
        <end position="357"/>
    </location>
</feature>
<dbReference type="RefSeq" id="XP_011646602.1">
    <property type="nucleotide sequence ID" value="XM_011648300.1"/>
</dbReference>
<dbReference type="Pfam" id="PF01869">
    <property type="entry name" value="BcrAD_BadFG"/>
    <property type="match status" value="1"/>
</dbReference>
<dbReference type="KEGG" id="pbar:105433152"/>
<dbReference type="CTD" id="55577"/>
<dbReference type="PANTHER" id="PTHR12862">
    <property type="entry name" value="BADF TYPE ATPASE DOMAIN-CONTAINING PROTEIN"/>
    <property type="match status" value="1"/>
</dbReference>
<protein>
    <recommendedName>
        <fullName evidence="3">N-acetyl-D-glucosamine kinase</fullName>
        <ecNumber evidence="2">2.7.1.59</ecNumber>
    </recommendedName>
    <alternativeName>
        <fullName evidence="4">GlcNAc kinase</fullName>
    </alternativeName>
</protein>
<keyword evidence="7" id="KW-1185">Reference proteome</keyword>
<keyword evidence="8 9" id="KW-0808">Transferase</keyword>
<dbReference type="EC" id="2.7.1.59" evidence="2"/>
<dbReference type="PANTHER" id="PTHR12862:SF0">
    <property type="entry name" value="N-ACETYL-D-GLUCOSAMINE KINASE"/>
    <property type="match status" value="1"/>
</dbReference>
<gene>
    <name evidence="8 9" type="primary">LOC105433152</name>
</gene>
<dbReference type="SUPFAM" id="SSF53067">
    <property type="entry name" value="Actin-like ATPase domain"/>
    <property type="match status" value="2"/>
</dbReference>
<evidence type="ECO:0000313" key="7">
    <source>
        <dbReference type="Proteomes" id="UP000504615"/>
    </source>
</evidence>
<dbReference type="AlphaFoldDB" id="A0A6I9WVG7"/>
<evidence type="ECO:0000313" key="8">
    <source>
        <dbReference type="RefSeq" id="XP_011646601.1"/>
    </source>
</evidence>
<evidence type="ECO:0000256" key="2">
    <source>
        <dbReference type="ARBA" id="ARBA00012122"/>
    </source>
</evidence>
<dbReference type="GeneID" id="105433152"/>
<feature type="compositionally biased region" description="Basic and acidic residues" evidence="5">
    <location>
        <begin position="28"/>
        <end position="45"/>
    </location>
</feature>
<evidence type="ECO:0000256" key="4">
    <source>
        <dbReference type="ARBA" id="ARBA00031123"/>
    </source>
</evidence>
<feature type="region of interest" description="Disordered" evidence="5">
    <location>
        <begin position="13"/>
        <end position="49"/>
    </location>
</feature>
<sequence>MLCIANVIRKYGPKNQKKRDKKVKKREKKPETVVDEHQLRRDQRKQMKMTEPAKLVQEAAMPTQDKPQYSEDIRIGGIEGGGTHSTLVILDGKGARLIEVKGPNTNHWAIGIDETAARLSAMIEKGKQELDIPETVPLDCVGLTLSGCEEETTNRQLIETLLQKYPNSAKDYIISSDTLGSLRTGLQSGGIVLIAGTGSNALLINPDGTTHGCGGWGHMMGDEGGAYWIAYRACKYVFDDIDGFVEAPEPISYVWPAMRNYFSVTDRNGILPYLYAKFDKSTIAGFAKEVADGCEKNDPLCLKIFEEAGQLLAKHIIAVSRKAHNDLKLAHGGLKVICVGSVWKSWKFMKKGFVNEIHDRRVVDELSLLRLTTTSALGACYLAAEKIDCPFVKPYDSNVEIFFHYKRDNYPETQKIEHPIELKNQTSVCNNVHENGEST</sequence>
<dbReference type="Gene3D" id="3.30.420.40">
    <property type="match status" value="1"/>
</dbReference>
<feature type="compositionally biased region" description="Basic residues" evidence="5">
    <location>
        <begin position="13"/>
        <end position="27"/>
    </location>
</feature>
<dbReference type="Proteomes" id="UP000504615">
    <property type="component" value="Unplaced"/>
</dbReference>
<evidence type="ECO:0000259" key="6">
    <source>
        <dbReference type="Pfam" id="PF01869"/>
    </source>
</evidence>
<dbReference type="RefSeq" id="XP_011646601.1">
    <property type="nucleotide sequence ID" value="XM_011648299.1"/>
</dbReference>
<comment type="similarity">
    <text evidence="1">Belongs to the eukaryotic-type N-acetylglucosamine kinase family.</text>
</comment>
<accession>A0A6I9WVG7</accession>
<dbReference type="InterPro" id="IPR043129">
    <property type="entry name" value="ATPase_NBD"/>
</dbReference>
<dbReference type="InterPro" id="IPR039758">
    <property type="entry name" value="NAGK-like"/>
</dbReference>
<proteinExistence type="inferred from homology"/>
<evidence type="ECO:0000256" key="1">
    <source>
        <dbReference type="ARBA" id="ARBA00006198"/>
    </source>
</evidence>